<reference evidence="5" key="1">
    <citation type="submission" date="2021-06" db="EMBL/GenBank/DDBJ databases">
        <authorList>
            <person name="Kallberg Y."/>
            <person name="Tangrot J."/>
            <person name="Rosling A."/>
        </authorList>
    </citation>
    <scope>NUCLEOTIDE SEQUENCE</scope>
    <source>
        <strain evidence="5">BR232B</strain>
    </source>
</reference>
<evidence type="ECO:0000256" key="3">
    <source>
        <dbReference type="ARBA" id="ARBA00022737"/>
    </source>
</evidence>
<evidence type="ECO:0000256" key="4">
    <source>
        <dbReference type="ARBA" id="ARBA00023242"/>
    </source>
</evidence>
<sequence length="121" mass="13779">MAAPYKKVQIQKYPLPPGKTDESRYWKRFKTSQTYKEVASVTSIHFSPIHQHDFAVTASTRIQIYSSINGVKKTISRFKDVVYSGHIRNDGKLLVAGDATGLIQIFDLSSRAILRTIRKHQ</sequence>
<keyword evidence="4" id="KW-0539">Nucleus</keyword>
<dbReference type="PANTHER" id="PTHR19924">
    <property type="entry name" value="UTP15 U3 SMALL NUCLEOLAR RNA-ASSOCIATED PROTEIN 15 FAMILY MEMBER"/>
    <property type="match status" value="1"/>
</dbReference>
<dbReference type="Proteomes" id="UP000789739">
    <property type="component" value="Unassembled WGS sequence"/>
</dbReference>
<dbReference type="SUPFAM" id="SSF50978">
    <property type="entry name" value="WD40 repeat-like"/>
    <property type="match status" value="1"/>
</dbReference>
<comment type="subcellular location">
    <subcellularLocation>
        <location evidence="1">Nucleus</location>
        <location evidence="1">Nucleolus</location>
    </subcellularLocation>
</comment>
<gene>
    <name evidence="5" type="ORF">PBRASI_LOCUS10390</name>
</gene>
<dbReference type="GO" id="GO:0005730">
    <property type="term" value="C:nucleolus"/>
    <property type="evidence" value="ECO:0007669"/>
    <property type="project" value="UniProtKB-SubCell"/>
</dbReference>
<dbReference type="Gene3D" id="2.130.10.10">
    <property type="entry name" value="YVTN repeat-like/Quinoprotein amine dehydrogenase"/>
    <property type="match status" value="1"/>
</dbReference>
<proteinExistence type="predicted"/>
<dbReference type="PANTHER" id="PTHR19924:SF26">
    <property type="entry name" value="U3 SMALL NUCLEOLAR RNA-ASSOCIATED PROTEIN 15 HOMOLOG"/>
    <property type="match status" value="1"/>
</dbReference>
<keyword evidence="2" id="KW-0853">WD repeat</keyword>
<keyword evidence="6" id="KW-1185">Reference proteome</keyword>
<feature type="non-terminal residue" evidence="5">
    <location>
        <position position="121"/>
    </location>
</feature>
<dbReference type="EMBL" id="CAJVPI010003060">
    <property type="protein sequence ID" value="CAG8653557.1"/>
    <property type="molecule type" value="Genomic_DNA"/>
</dbReference>
<evidence type="ECO:0000313" key="5">
    <source>
        <dbReference type="EMBL" id="CAG8653557.1"/>
    </source>
</evidence>
<evidence type="ECO:0000313" key="6">
    <source>
        <dbReference type="Proteomes" id="UP000789739"/>
    </source>
</evidence>
<dbReference type="OrthoDB" id="431715at2759"/>
<dbReference type="GO" id="GO:0006364">
    <property type="term" value="P:rRNA processing"/>
    <property type="evidence" value="ECO:0007669"/>
    <property type="project" value="TreeGrafter"/>
</dbReference>
<evidence type="ECO:0000256" key="2">
    <source>
        <dbReference type="ARBA" id="ARBA00022574"/>
    </source>
</evidence>
<evidence type="ECO:0000256" key="1">
    <source>
        <dbReference type="ARBA" id="ARBA00004604"/>
    </source>
</evidence>
<comment type="caution">
    <text evidence="5">The sequence shown here is derived from an EMBL/GenBank/DDBJ whole genome shotgun (WGS) entry which is preliminary data.</text>
</comment>
<dbReference type="GO" id="GO:0045943">
    <property type="term" value="P:positive regulation of transcription by RNA polymerase I"/>
    <property type="evidence" value="ECO:0007669"/>
    <property type="project" value="TreeGrafter"/>
</dbReference>
<dbReference type="InterPro" id="IPR015943">
    <property type="entry name" value="WD40/YVTN_repeat-like_dom_sf"/>
</dbReference>
<dbReference type="AlphaFoldDB" id="A0A9N9DZ63"/>
<accession>A0A9N9DZ63</accession>
<protein>
    <submittedName>
        <fullName evidence="5">9216_t:CDS:1</fullName>
    </submittedName>
</protein>
<keyword evidence="3" id="KW-0677">Repeat</keyword>
<name>A0A9N9DZ63_9GLOM</name>
<dbReference type="InterPro" id="IPR036322">
    <property type="entry name" value="WD40_repeat_dom_sf"/>
</dbReference>
<organism evidence="5 6">
    <name type="scientific">Paraglomus brasilianum</name>
    <dbReference type="NCBI Taxonomy" id="144538"/>
    <lineage>
        <taxon>Eukaryota</taxon>
        <taxon>Fungi</taxon>
        <taxon>Fungi incertae sedis</taxon>
        <taxon>Mucoromycota</taxon>
        <taxon>Glomeromycotina</taxon>
        <taxon>Glomeromycetes</taxon>
        <taxon>Paraglomerales</taxon>
        <taxon>Paraglomeraceae</taxon>
        <taxon>Paraglomus</taxon>
    </lineage>
</organism>